<protein>
    <submittedName>
        <fullName evidence="3">Transposase</fullName>
    </submittedName>
</protein>
<name>A0A9X2YDL8_9MYCO</name>
<dbReference type="PANTHER" id="PTHR46637:SF1">
    <property type="entry name" value="BLL5188 PROTEIN"/>
    <property type="match status" value="1"/>
</dbReference>
<dbReference type="AlphaFoldDB" id="A0A9X2YDL8"/>
<reference evidence="3" key="2">
    <citation type="journal article" date="2022" name="BMC Genomics">
        <title>Comparative genome analysis of mycobacteria focusing on tRNA and non-coding RNA.</title>
        <authorList>
            <person name="Behra P.R.K."/>
            <person name="Pettersson B.M.F."/>
            <person name="Ramesh M."/>
            <person name="Das S."/>
            <person name="Dasgupta S."/>
            <person name="Kirsebom L.A."/>
        </authorList>
    </citation>
    <scope>NUCLEOTIDE SEQUENCE</scope>
    <source>
        <strain evidence="3">DSM 45406</strain>
    </source>
</reference>
<feature type="region of interest" description="Disordered" evidence="1">
    <location>
        <begin position="1"/>
        <end position="20"/>
    </location>
</feature>
<dbReference type="PANTHER" id="PTHR46637">
    <property type="entry name" value="TIS1421-TRANSPOSASE PROTEIN A"/>
    <property type="match status" value="1"/>
</dbReference>
<gene>
    <name evidence="3" type="ORF">H7H73_13860</name>
</gene>
<dbReference type="Pfam" id="PF13340">
    <property type="entry name" value="DUF4096"/>
    <property type="match status" value="1"/>
</dbReference>
<reference evidence="3" key="1">
    <citation type="submission" date="2020-07" db="EMBL/GenBank/DDBJ databases">
        <authorList>
            <person name="Pettersson B.M.F."/>
            <person name="Behra P.R.K."/>
            <person name="Ramesh M."/>
            <person name="Das S."/>
            <person name="Dasgupta S."/>
            <person name="Kirsebom L.A."/>
        </authorList>
    </citation>
    <scope>NUCLEOTIDE SEQUENCE</scope>
    <source>
        <strain evidence="3">DSM 45406</strain>
    </source>
</reference>
<organism evidence="3 4">
    <name type="scientific">Mycolicibacterium rufum</name>
    <dbReference type="NCBI Taxonomy" id="318424"/>
    <lineage>
        <taxon>Bacteria</taxon>
        <taxon>Bacillati</taxon>
        <taxon>Actinomycetota</taxon>
        <taxon>Actinomycetes</taxon>
        <taxon>Mycobacteriales</taxon>
        <taxon>Mycobacteriaceae</taxon>
        <taxon>Mycolicibacterium</taxon>
    </lineage>
</organism>
<proteinExistence type="predicted"/>
<evidence type="ECO:0000313" key="3">
    <source>
        <dbReference type="EMBL" id="MCV7071355.1"/>
    </source>
</evidence>
<comment type="caution">
    <text evidence="3">The sequence shown here is derived from an EMBL/GenBank/DDBJ whole genome shotgun (WGS) entry which is preliminary data.</text>
</comment>
<dbReference type="Proteomes" id="UP001140272">
    <property type="component" value="Unassembled WGS sequence"/>
</dbReference>
<dbReference type="InterPro" id="IPR052909">
    <property type="entry name" value="Transposase_6_like"/>
</dbReference>
<dbReference type="InterPro" id="IPR025161">
    <property type="entry name" value="IS402-like_dom"/>
</dbReference>
<evidence type="ECO:0000256" key="1">
    <source>
        <dbReference type="SAM" id="MobiDB-lite"/>
    </source>
</evidence>
<feature type="domain" description="Insertion element IS402-like" evidence="2">
    <location>
        <begin position="12"/>
        <end position="50"/>
    </location>
</feature>
<dbReference type="EMBL" id="JACKRN010000475">
    <property type="protein sequence ID" value="MCV7071355.1"/>
    <property type="molecule type" value="Genomic_DNA"/>
</dbReference>
<evidence type="ECO:0000313" key="4">
    <source>
        <dbReference type="Proteomes" id="UP001140272"/>
    </source>
</evidence>
<feature type="non-terminal residue" evidence="3">
    <location>
        <position position="50"/>
    </location>
</feature>
<sequence length="50" mass="5768">MGVDFGAVASNEGRRGRPFGDDRRVIEGIVYRYRTGIPWRDLPRSEFGPW</sequence>
<accession>A0A9X2YDL8</accession>
<evidence type="ECO:0000259" key="2">
    <source>
        <dbReference type="Pfam" id="PF13340"/>
    </source>
</evidence>